<reference evidence="2 3" key="1">
    <citation type="journal article" date="2019" name="Sci. Rep.">
        <title>Orb-weaving spider Araneus ventricosus genome elucidates the spidroin gene catalogue.</title>
        <authorList>
            <person name="Kono N."/>
            <person name="Nakamura H."/>
            <person name="Ohtoshi R."/>
            <person name="Moran D.A.P."/>
            <person name="Shinohara A."/>
            <person name="Yoshida Y."/>
            <person name="Fujiwara M."/>
            <person name="Mori M."/>
            <person name="Tomita M."/>
            <person name="Arakawa K."/>
        </authorList>
    </citation>
    <scope>NUCLEOTIDE SEQUENCE [LARGE SCALE GENOMIC DNA]</scope>
</reference>
<evidence type="ECO:0000256" key="1">
    <source>
        <dbReference type="SAM" id="MobiDB-lite"/>
    </source>
</evidence>
<evidence type="ECO:0000313" key="3">
    <source>
        <dbReference type="Proteomes" id="UP000499080"/>
    </source>
</evidence>
<accession>A0A4Y2VFF4</accession>
<protein>
    <submittedName>
        <fullName evidence="2">Uncharacterized protein</fullName>
    </submittedName>
</protein>
<organism evidence="2 3">
    <name type="scientific">Araneus ventricosus</name>
    <name type="common">Orbweaver spider</name>
    <name type="synonym">Epeira ventricosa</name>
    <dbReference type="NCBI Taxonomy" id="182803"/>
    <lineage>
        <taxon>Eukaryota</taxon>
        <taxon>Metazoa</taxon>
        <taxon>Ecdysozoa</taxon>
        <taxon>Arthropoda</taxon>
        <taxon>Chelicerata</taxon>
        <taxon>Arachnida</taxon>
        <taxon>Araneae</taxon>
        <taxon>Araneomorphae</taxon>
        <taxon>Entelegynae</taxon>
        <taxon>Araneoidea</taxon>
        <taxon>Araneidae</taxon>
        <taxon>Araneus</taxon>
    </lineage>
</organism>
<dbReference type="EMBL" id="BGPR01045941">
    <property type="protein sequence ID" value="GBO22876.1"/>
    <property type="molecule type" value="Genomic_DNA"/>
</dbReference>
<feature type="region of interest" description="Disordered" evidence="1">
    <location>
        <begin position="1"/>
        <end position="23"/>
    </location>
</feature>
<evidence type="ECO:0000313" key="2">
    <source>
        <dbReference type="EMBL" id="GBO22876.1"/>
    </source>
</evidence>
<gene>
    <name evidence="2" type="ORF">AVEN_28289_1</name>
</gene>
<name>A0A4Y2VFF4_ARAVE</name>
<keyword evidence="3" id="KW-1185">Reference proteome</keyword>
<dbReference type="AlphaFoldDB" id="A0A4Y2VFF4"/>
<dbReference type="Proteomes" id="UP000499080">
    <property type="component" value="Unassembled WGS sequence"/>
</dbReference>
<feature type="compositionally biased region" description="Polar residues" evidence="1">
    <location>
        <begin position="1"/>
        <end position="11"/>
    </location>
</feature>
<sequence>MKTQNDTSATADQGPVASSGYQDRHAITMLGHLSHYLNDPTTRPHRHDLKTPIRPSLPVDPATIFQVTSPANIIKDAIIKSHSSIIK</sequence>
<comment type="caution">
    <text evidence="2">The sequence shown here is derived from an EMBL/GenBank/DDBJ whole genome shotgun (WGS) entry which is preliminary data.</text>
</comment>
<proteinExistence type="predicted"/>